<dbReference type="PROSITE" id="PS50004">
    <property type="entry name" value="C2"/>
    <property type="match status" value="1"/>
</dbReference>
<feature type="compositionally biased region" description="Low complexity" evidence="1">
    <location>
        <begin position="223"/>
        <end position="236"/>
    </location>
</feature>
<dbReference type="SMART" id="SM00239">
    <property type="entry name" value="C2"/>
    <property type="match status" value="1"/>
</dbReference>
<dbReference type="PANTHER" id="PTHR47052">
    <property type="entry name" value="CONSERVED SERINE PROLINE-RICH PROTEIN (AFU_ORTHOLOGUE AFUA_2G01790)"/>
    <property type="match status" value="1"/>
</dbReference>
<feature type="compositionally biased region" description="Polar residues" evidence="1">
    <location>
        <begin position="194"/>
        <end position="222"/>
    </location>
</feature>
<reference evidence="3" key="1">
    <citation type="submission" date="2013-12" db="EMBL/GenBank/DDBJ databases">
        <authorList>
            <person name="Genoscope - CEA"/>
        </authorList>
    </citation>
    <scope>NUCLEOTIDE SEQUENCE</scope>
    <source>
        <strain evidence="3">CBS 1993</strain>
    </source>
</reference>
<feature type="region of interest" description="Disordered" evidence="1">
    <location>
        <begin position="322"/>
        <end position="366"/>
    </location>
</feature>
<evidence type="ECO:0000259" key="2">
    <source>
        <dbReference type="PROSITE" id="PS50004"/>
    </source>
</evidence>
<dbReference type="HOGENOM" id="CLU_756637_0_0_1"/>
<evidence type="ECO:0000256" key="1">
    <source>
        <dbReference type="SAM" id="MobiDB-lite"/>
    </source>
</evidence>
<protein>
    <recommendedName>
        <fullName evidence="2">C2 domain-containing protein</fullName>
    </recommendedName>
</protein>
<dbReference type="Pfam" id="PF00168">
    <property type="entry name" value="C2"/>
    <property type="match status" value="1"/>
</dbReference>
<dbReference type="Gene3D" id="2.60.40.150">
    <property type="entry name" value="C2 domain"/>
    <property type="match status" value="1"/>
</dbReference>
<dbReference type="PANTHER" id="PTHR47052:SF3">
    <property type="entry name" value="INGRESSION PROTEIN 1"/>
    <property type="match status" value="1"/>
</dbReference>
<feature type="compositionally biased region" description="Polar residues" evidence="1">
    <location>
        <begin position="172"/>
        <end position="183"/>
    </location>
</feature>
<sequence length="366" mass="41140">MKNPMAYNDLQREENQLVIVVTKAQNLPNRKKLDKQSPYCVARIQDQIQKTKVVHRGGQNPEWDDELWFSLDDLSGSVVIFTIYHQTKKDEELVCKADIDFSIVMKRSSKEGYDAWFPLEYEGRPAGRIYLQMTYYPSATSVPTVVENAPRLLDSRPKLTRPLPPPPVSAAKNFNSQGSSPNLSREEIPRESPENQSRWPSMRSLNESIQTKTLPESPSFGNRSSRIRPISRSTPSMTQSVDCDGYLGQRFQLNRDHRQPQIVADDDSSSESDSDAPARRVQKPAVPTHRVPLSPMNGSLRGTPAPDAKGSWNILGSFFPSGSTSDQNHDEAWSKRSAALGARTDEPASKGFHIPNPMDFLSGWRE</sequence>
<dbReference type="STRING" id="1382522.W6MTY8"/>
<dbReference type="OrthoDB" id="270970at2759"/>
<feature type="region of interest" description="Disordered" evidence="1">
    <location>
        <begin position="153"/>
        <end position="300"/>
    </location>
</feature>
<keyword evidence="4" id="KW-1185">Reference proteome</keyword>
<gene>
    <name evidence="3" type="ORF">KUCA_T00001289001</name>
</gene>
<dbReference type="InterPro" id="IPR052981">
    <property type="entry name" value="Ingression_C2_domain"/>
</dbReference>
<dbReference type="InterPro" id="IPR035892">
    <property type="entry name" value="C2_domain_sf"/>
</dbReference>
<proteinExistence type="predicted"/>
<dbReference type="RefSeq" id="XP_022457332.1">
    <property type="nucleotide sequence ID" value="XM_022603452.1"/>
</dbReference>
<accession>W6MTY8</accession>
<organism evidence="3 4">
    <name type="scientific">Kuraishia capsulata CBS 1993</name>
    <dbReference type="NCBI Taxonomy" id="1382522"/>
    <lineage>
        <taxon>Eukaryota</taxon>
        <taxon>Fungi</taxon>
        <taxon>Dikarya</taxon>
        <taxon>Ascomycota</taxon>
        <taxon>Saccharomycotina</taxon>
        <taxon>Pichiomycetes</taxon>
        <taxon>Pichiales</taxon>
        <taxon>Pichiaceae</taxon>
        <taxon>Kuraishia</taxon>
    </lineage>
</organism>
<dbReference type="GeneID" id="34518720"/>
<feature type="compositionally biased region" description="Basic and acidic residues" evidence="1">
    <location>
        <begin position="184"/>
        <end position="193"/>
    </location>
</feature>
<feature type="compositionally biased region" description="Acidic residues" evidence="1">
    <location>
        <begin position="264"/>
        <end position="274"/>
    </location>
</feature>
<dbReference type="EMBL" id="HG793126">
    <property type="protein sequence ID" value="CDK25320.1"/>
    <property type="molecule type" value="Genomic_DNA"/>
</dbReference>
<dbReference type="AlphaFoldDB" id="W6MTY8"/>
<evidence type="ECO:0000313" key="3">
    <source>
        <dbReference type="EMBL" id="CDK25320.1"/>
    </source>
</evidence>
<name>W6MTY8_9ASCO</name>
<feature type="domain" description="C2" evidence="2">
    <location>
        <begin position="1"/>
        <end position="117"/>
    </location>
</feature>
<evidence type="ECO:0000313" key="4">
    <source>
        <dbReference type="Proteomes" id="UP000019384"/>
    </source>
</evidence>
<reference evidence="3" key="2">
    <citation type="submission" date="2014-02" db="EMBL/GenBank/DDBJ databases">
        <title>Complete DNA sequence of /Kuraishia capsulata/ illustrates novel genomic features among budding yeasts (/Saccharomycotina/).</title>
        <authorList>
            <person name="Morales L."/>
            <person name="Noel B."/>
            <person name="Porcel B."/>
            <person name="Marcet-Houben M."/>
            <person name="Hullo M-F."/>
            <person name="Sacerdot C."/>
            <person name="Tekaia F."/>
            <person name="Leh-Louis V."/>
            <person name="Despons L."/>
            <person name="Khanna V."/>
            <person name="Aury J-M."/>
            <person name="Barbe V."/>
            <person name="Couloux A."/>
            <person name="Labadie K."/>
            <person name="Pelletier E."/>
            <person name="Souciet J-L."/>
            <person name="Boekhout T."/>
            <person name="Gabaldon T."/>
            <person name="Wincker P."/>
            <person name="Dujon B."/>
        </authorList>
    </citation>
    <scope>NUCLEOTIDE SEQUENCE</scope>
    <source>
        <strain evidence="3">CBS 1993</strain>
    </source>
</reference>
<dbReference type="SUPFAM" id="SSF49562">
    <property type="entry name" value="C2 domain (Calcium/lipid-binding domain, CaLB)"/>
    <property type="match status" value="1"/>
</dbReference>
<dbReference type="Proteomes" id="UP000019384">
    <property type="component" value="Unassembled WGS sequence"/>
</dbReference>
<dbReference type="InterPro" id="IPR000008">
    <property type="entry name" value="C2_dom"/>
</dbReference>